<dbReference type="eggNOG" id="COG3206">
    <property type="taxonomic scope" value="Bacteria"/>
</dbReference>
<evidence type="ECO:0000256" key="5">
    <source>
        <dbReference type="ARBA" id="ARBA00023136"/>
    </source>
</evidence>
<dbReference type="AlphaFoldDB" id="B9L6P5"/>
<reference evidence="10 11" key="1">
    <citation type="journal article" date="2009" name="PLoS Genet.">
        <title>Adaptations to submarine hydrothermal environments exemplified by the genome of Nautilia profundicola.</title>
        <authorList>
            <person name="Campbell B.J."/>
            <person name="Smith J.L."/>
            <person name="Hanson T.E."/>
            <person name="Klotz M.G."/>
            <person name="Stein L.Y."/>
            <person name="Lee C.K."/>
            <person name="Wu D."/>
            <person name="Robinson J.M."/>
            <person name="Khouri H.M."/>
            <person name="Eisen J.A."/>
            <person name="Cary S.C."/>
        </authorList>
    </citation>
    <scope>NUCLEOTIDE SEQUENCE [LARGE SCALE GENOMIC DNA]</scope>
    <source>
        <strain evidence="11">ATCC BAA-1463 / DSM 18972 / AmH</strain>
    </source>
</reference>
<dbReference type="PANTHER" id="PTHR32309">
    <property type="entry name" value="TYROSINE-PROTEIN KINASE"/>
    <property type="match status" value="1"/>
</dbReference>
<dbReference type="InterPro" id="IPR032807">
    <property type="entry name" value="GNVR"/>
</dbReference>
<feature type="transmembrane region" description="Helical" evidence="7">
    <location>
        <begin position="37"/>
        <end position="55"/>
    </location>
</feature>
<evidence type="ECO:0000259" key="8">
    <source>
        <dbReference type="Pfam" id="PF02706"/>
    </source>
</evidence>
<accession>B9L6P5</accession>
<keyword evidence="6" id="KW-0175">Coiled coil</keyword>
<feature type="domain" description="Tyrosine-protein kinase G-rich" evidence="9">
    <location>
        <begin position="213"/>
        <end position="269"/>
    </location>
</feature>
<keyword evidence="2" id="KW-1003">Cell membrane</keyword>
<keyword evidence="11" id="KW-1185">Reference proteome</keyword>
<dbReference type="OrthoDB" id="5349172at2"/>
<name>B9L6P5_NAUPA</name>
<evidence type="ECO:0000256" key="2">
    <source>
        <dbReference type="ARBA" id="ARBA00022475"/>
    </source>
</evidence>
<sequence>MKKEEVKYVPCVIQPPIEDDEIDLKQIIILLLKYKKFIFLFTFIITVLALIYAYTIKPIYEIKANIQLGYISNSNSNSNSKIYLLEPQATMIYIINKFDKSKDINASYPKVNVNIIKKTKDILNISVQNFSNTSAKEYLIRIVNTLKKQENSKLYAYIQNINSQIQILNNQIKTIQNEIILLNKSLPKIKDTNIYQLTLNKINDYQNQITDIKLKIADLKTKISPINITKTHIIGTIKQNPNPIKPKKKLIVIIAFITGLILSIFLVFFIEFVKSLKEQNQ</sequence>
<keyword evidence="4 7" id="KW-1133">Transmembrane helix</keyword>
<dbReference type="GO" id="GO:0005886">
    <property type="term" value="C:plasma membrane"/>
    <property type="evidence" value="ECO:0007669"/>
    <property type="project" value="UniProtKB-SubCell"/>
</dbReference>
<dbReference type="Pfam" id="PF13807">
    <property type="entry name" value="GNVR"/>
    <property type="match status" value="1"/>
</dbReference>
<evidence type="ECO:0000313" key="10">
    <source>
        <dbReference type="EMBL" id="ACM92415.1"/>
    </source>
</evidence>
<evidence type="ECO:0000256" key="7">
    <source>
        <dbReference type="SAM" id="Phobius"/>
    </source>
</evidence>
<gene>
    <name evidence="10" type="ordered locus">NAMH_1653</name>
</gene>
<dbReference type="GO" id="GO:0004713">
    <property type="term" value="F:protein tyrosine kinase activity"/>
    <property type="evidence" value="ECO:0007669"/>
    <property type="project" value="TreeGrafter"/>
</dbReference>
<evidence type="ECO:0000313" key="11">
    <source>
        <dbReference type="Proteomes" id="UP000000448"/>
    </source>
</evidence>
<dbReference type="HOGENOM" id="CLU_063628_0_0_7"/>
<organism evidence="10 11">
    <name type="scientific">Nautilia profundicola (strain ATCC BAA-1463 / DSM 18972 / AmH)</name>
    <dbReference type="NCBI Taxonomy" id="598659"/>
    <lineage>
        <taxon>Bacteria</taxon>
        <taxon>Pseudomonadati</taxon>
        <taxon>Campylobacterota</taxon>
        <taxon>Epsilonproteobacteria</taxon>
        <taxon>Nautiliales</taxon>
        <taxon>Nautiliaceae</taxon>
        <taxon>Nautilia</taxon>
    </lineage>
</organism>
<dbReference type="RefSeq" id="WP_012663786.1">
    <property type="nucleotide sequence ID" value="NC_012115.1"/>
</dbReference>
<evidence type="ECO:0000256" key="1">
    <source>
        <dbReference type="ARBA" id="ARBA00004651"/>
    </source>
</evidence>
<dbReference type="KEGG" id="nam:NAMH_1653"/>
<feature type="domain" description="Polysaccharide chain length determinant N-terminal" evidence="8">
    <location>
        <begin position="20"/>
        <end position="89"/>
    </location>
</feature>
<evidence type="ECO:0000256" key="3">
    <source>
        <dbReference type="ARBA" id="ARBA00022692"/>
    </source>
</evidence>
<protein>
    <submittedName>
        <fullName evidence="10">Chain length determinant protein</fullName>
    </submittedName>
</protein>
<dbReference type="STRING" id="598659.NAMH_1653"/>
<dbReference type="EMBL" id="CP001279">
    <property type="protein sequence ID" value="ACM92415.1"/>
    <property type="molecule type" value="Genomic_DNA"/>
</dbReference>
<proteinExistence type="predicted"/>
<dbReference type="Proteomes" id="UP000000448">
    <property type="component" value="Chromosome"/>
</dbReference>
<feature type="coiled-coil region" evidence="6">
    <location>
        <begin position="158"/>
        <end position="222"/>
    </location>
</feature>
<dbReference type="InterPro" id="IPR003856">
    <property type="entry name" value="LPS_length_determ_N"/>
</dbReference>
<comment type="subcellular location">
    <subcellularLocation>
        <location evidence="1">Cell membrane</location>
        <topology evidence="1">Multi-pass membrane protein</topology>
    </subcellularLocation>
</comment>
<evidence type="ECO:0000259" key="9">
    <source>
        <dbReference type="Pfam" id="PF13807"/>
    </source>
</evidence>
<keyword evidence="3 7" id="KW-0812">Transmembrane</keyword>
<dbReference type="Pfam" id="PF02706">
    <property type="entry name" value="Wzz"/>
    <property type="match status" value="1"/>
</dbReference>
<keyword evidence="5 7" id="KW-0472">Membrane</keyword>
<dbReference type="PANTHER" id="PTHR32309:SF13">
    <property type="entry name" value="FERRIC ENTEROBACTIN TRANSPORT PROTEIN FEPE"/>
    <property type="match status" value="1"/>
</dbReference>
<evidence type="ECO:0000256" key="4">
    <source>
        <dbReference type="ARBA" id="ARBA00022989"/>
    </source>
</evidence>
<feature type="transmembrane region" description="Helical" evidence="7">
    <location>
        <begin position="250"/>
        <end position="273"/>
    </location>
</feature>
<evidence type="ECO:0000256" key="6">
    <source>
        <dbReference type="SAM" id="Coils"/>
    </source>
</evidence>
<dbReference type="InterPro" id="IPR050445">
    <property type="entry name" value="Bact_polysacc_biosynth/exp"/>
</dbReference>